<dbReference type="EMBL" id="NBIV01000048">
    <property type="protein sequence ID" value="PXF45969.1"/>
    <property type="molecule type" value="Genomic_DNA"/>
</dbReference>
<sequence>MGNTMSDMFYPDNPSRSRRAEELYSDIKGIQRTYDSLRKQFLRTADQMEPHLNEILKSLGFKSFEELTQAARQNMSPQALKEFEEIMSRMETNNRVDGIITGVAALMSLGGAAVVGVLVMIGTITAATGGAALIALGAVFAIFAVAAVIAGAIQGARVRTKLRNNIRDNFQKRRKAKLALEQMRVIVY</sequence>
<dbReference type="AlphaFoldDB" id="A0A2V3IV50"/>
<keyword evidence="3" id="KW-1185">Reference proteome</keyword>
<keyword evidence="1" id="KW-0472">Membrane</keyword>
<dbReference type="OrthoDB" id="3049275at2759"/>
<reference evidence="2 3" key="1">
    <citation type="journal article" date="2018" name="Mol. Biol. Evol.">
        <title>Analysis of the draft genome of the red seaweed Gracilariopsis chorda provides insights into genome size evolution in Rhodophyta.</title>
        <authorList>
            <person name="Lee J."/>
            <person name="Yang E.C."/>
            <person name="Graf L."/>
            <person name="Yang J.H."/>
            <person name="Qiu H."/>
            <person name="Zel Zion U."/>
            <person name="Chan C.X."/>
            <person name="Stephens T.G."/>
            <person name="Weber A.P.M."/>
            <person name="Boo G.H."/>
            <person name="Boo S.M."/>
            <person name="Kim K.M."/>
            <person name="Shin Y."/>
            <person name="Jung M."/>
            <person name="Lee S.J."/>
            <person name="Yim H.S."/>
            <person name="Lee J.H."/>
            <person name="Bhattacharya D."/>
            <person name="Yoon H.S."/>
        </authorList>
    </citation>
    <scope>NUCLEOTIDE SEQUENCE [LARGE SCALE GENOMIC DNA]</scope>
    <source>
        <strain evidence="2 3">SKKU-2015</strain>
        <tissue evidence="2">Whole body</tissue>
    </source>
</reference>
<protein>
    <submittedName>
        <fullName evidence="2">Uncharacterized protein</fullName>
    </submittedName>
</protein>
<keyword evidence="1" id="KW-0812">Transmembrane</keyword>
<proteinExistence type="predicted"/>
<comment type="caution">
    <text evidence="2">The sequence shown here is derived from an EMBL/GenBank/DDBJ whole genome shotgun (WGS) entry which is preliminary data.</text>
</comment>
<organism evidence="2 3">
    <name type="scientific">Gracilariopsis chorda</name>
    <dbReference type="NCBI Taxonomy" id="448386"/>
    <lineage>
        <taxon>Eukaryota</taxon>
        <taxon>Rhodophyta</taxon>
        <taxon>Florideophyceae</taxon>
        <taxon>Rhodymeniophycidae</taxon>
        <taxon>Gracilariales</taxon>
        <taxon>Gracilariaceae</taxon>
        <taxon>Gracilariopsis</taxon>
    </lineage>
</organism>
<gene>
    <name evidence="2" type="ORF">BWQ96_04282</name>
</gene>
<evidence type="ECO:0000313" key="2">
    <source>
        <dbReference type="EMBL" id="PXF45969.1"/>
    </source>
</evidence>
<evidence type="ECO:0000256" key="1">
    <source>
        <dbReference type="SAM" id="Phobius"/>
    </source>
</evidence>
<feature type="transmembrane region" description="Helical" evidence="1">
    <location>
        <begin position="99"/>
        <end position="124"/>
    </location>
</feature>
<name>A0A2V3IV50_9FLOR</name>
<feature type="transmembrane region" description="Helical" evidence="1">
    <location>
        <begin position="130"/>
        <end position="153"/>
    </location>
</feature>
<evidence type="ECO:0000313" key="3">
    <source>
        <dbReference type="Proteomes" id="UP000247409"/>
    </source>
</evidence>
<keyword evidence="1" id="KW-1133">Transmembrane helix</keyword>
<dbReference type="Proteomes" id="UP000247409">
    <property type="component" value="Unassembled WGS sequence"/>
</dbReference>
<accession>A0A2V3IV50</accession>